<comment type="caution">
    <text evidence="2">The sequence shown here is derived from an EMBL/GenBank/DDBJ whole genome shotgun (WGS) entry which is preliminary data.</text>
</comment>
<feature type="compositionally biased region" description="Basic residues" evidence="1">
    <location>
        <begin position="1"/>
        <end position="12"/>
    </location>
</feature>
<feature type="compositionally biased region" description="Basic and acidic residues" evidence="1">
    <location>
        <begin position="266"/>
        <end position="279"/>
    </location>
</feature>
<dbReference type="EMBL" id="MU853348">
    <property type="protein sequence ID" value="KAK4110875.1"/>
    <property type="molecule type" value="Genomic_DNA"/>
</dbReference>
<feature type="compositionally biased region" description="Low complexity" evidence="1">
    <location>
        <begin position="254"/>
        <end position="263"/>
    </location>
</feature>
<feature type="compositionally biased region" description="Pro residues" evidence="1">
    <location>
        <begin position="367"/>
        <end position="378"/>
    </location>
</feature>
<feature type="region of interest" description="Disordered" evidence="1">
    <location>
        <begin position="362"/>
        <end position="390"/>
    </location>
</feature>
<accession>A0AAN6TA69</accession>
<evidence type="ECO:0000313" key="2">
    <source>
        <dbReference type="EMBL" id="KAK4110875.1"/>
    </source>
</evidence>
<gene>
    <name evidence="2" type="ORF">N656DRAFT_830415</name>
</gene>
<feature type="region of interest" description="Disordered" evidence="1">
    <location>
        <begin position="1"/>
        <end position="279"/>
    </location>
</feature>
<feature type="compositionally biased region" description="Acidic residues" evidence="1">
    <location>
        <begin position="631"/>
        <end position="643"/>
    </location>
</feature>
<reference evidence="2" key="1">
    <citation type="journal article" date="2023" name="Mol. Phylogenet. Evol.">
        <title>Genome-scale phylogeny and comparative genomics of the fungal order Sordariales.</title>
        <authorList>
            <person name="Hensen N."/>
            <person name="Bonometti L."/>
            <person name="Westerberg I."/>
            <person name="Brannstrom I.O."/>
            <person name="Guillou S."/>
            <person name="Cros-Aarteil S."/>
            <person name="Calhoun S."/>
            <person name="Haridas S."/>
            <person name="Kuo A."/>
            <person name="Mondo S."/>
            <person name="Pangilinan J."/>
            <person name="Riley R."/>
            <person name="LaButti K."/>
            <person name="Andreopoulos B."/>
            <person name="Lipzen A."/>
            <person name="Chen C."/>
            <person name="Yan M."/>
            <person name="Daum C."/>
            <person name="Ng V."/>
            <person name="Clum A."/>
            <person name="Steindorff A."/>
            <person name="Ohm R.A."/>
            <person name="Martin F."/>
            <person name="Silar P."/>
            <person name="Natvig D.O."/>
            <person name="Lalanne C."/>
            <person name="Gautier V."/>
            <person name="Ament-Velasquez S.L."/>
            <person name="Kruys A."/>
            <person name="Hutchinson M.I."/>
            <person name="Powell A.J."/>
            <person name="Barry K."/>
            <person name="Miller A.N."/>
            <person name="Grigoriev I.V."/>
            <person name="Debuchy R."/>
            <person name="Gladieux P."/>
            <person name="Hiltunen Thoren M."/>
            <person name="Johannesson H."/>
        </authorList>
    </citation>
    <scope>NUCLEOTIDE SEQUENCE</scope>
    <source>
        <strain evidence="2">CBS 508.74</strain>
    </source>
</reference>
<dbReference type="Proteomes" id="UP001302812">
    <property type="component" value="Unassembled WGS sequence"/>
</dbReference>
<feature type="compositionally biased region" description="Polar residues" evidence="1">
    <location>
        <begin position="39"/>
        <end position="51"/>
    </location>
</feature>
<feature type="region of interest" description="Disordered" evidence="1">
    <location>
        <begin position="505"/>
        <end position="534"/>
    </location>
</feature>
<organism evidence="2 3">
    <name type="scientific">Canariomyces notabilis</name>
    <dbReference type="NCBI Taxonomy" id="2074819"/>
    <lineage>
        <taxon>Eukaryota</taxon>
        <taxon>Fungi</taxon>
        <taxon>Dikarya</taxon>
        <taxon>Ascomycota</taxon>
        <taxon>Pezizomycotina</taxon>
        <taxon>Sordariomycetes</taxon>
        <taxon>Sordariomycetidae</taxon>
        <taxon>Sordariales</taxon>
        <taxon>Chaetomiaceae</taxon>
        <taxon>Canariomyces</taxon>
    </lineage>
</organism>
<evidence type="ECO:0000313" key="3">
    <source>
        <dbReference type="Proteomes" id="UP001302812"/>
    </source>
</evidence>
<reference evidence="2" key="2">
    <citation type="submission" date="2023-05" db="EMBL/GenBank/DDBJ databases">
        <authorList>
            <consortium name="Lawrence Berkeley National Laboratory"/>
            <person name="Steindorff A."/>
            <person name="Hensen N."/>
            <person name="Bonometti L."/>
            <person name="Westerberg I."/>
            <person name="Brannstrom I.O."/>
            <person name="Guillou S."/>
            <person name="Cros-Aarteil S."/>
            <person name="Calhoun S."/>
            <person name="Haridas S."/>
            <person name="Kuo A."/>
            <person name="Mondo S."/>
            <person name="Pangilinan J."/>
            <person name="Riley R."/>
            <person name="Labutti K."/>
            <person name="Andreopoulos B."/>
            <person name="Lipzen A."/>
            <person name="Chen C."/>
            <person name="Yanf M."/>
            <person name="Daum C."/>
            <person name="Ng V."/>
            <person name="Clum A."/>
            <person name="Ohm R."/>
            <person name="Martin F."/>
            <person name="Silar P."/>
            <person name="Natvig D."/>
            <person name="Lalanne C."/>
            <person name="Gautier V."/>
            <person name="Ament-Velasquez S.L."/>
            <person name="Kruys A."/>
            <person name="Hutchinson M.I."/>
            <person name="Powell A.J."/>
            <person name="Barry K."/>
            <person name="Miller A.N."/>
            <person name="Grigoriev I.V."/>
            <person name="Debuchy R."/>
            <person name="Gladieux P."/>
            <person name="Thoren M.H."/>
            <person name="Johannesson H."/>
        </authorList>
    </citation>
    <scope>NUCLEOTIDE SEQUENCE</scope>
    <source>
        <strain evidence="2">CBS 508.74</strain>
    </source>
</reference>
<feature type="compositionally biased region" description="Pro residues" evidence="1">
    <location>
        <begin position="226"/>
        <end position="236"/>
    </location>
</feature>
<name>A0AAN6TA69_9PEZI</name>
<dbReference type="GeneID" id="89942728"/>
<feature type="region of interest" description="Disordered" evidence="1">
    <location>
        <begin position="603"/>
        <end position="647"/>
    </location>
</feature>
<dbReference type="RefSeq" id="XP_064668445.1">
    <property type="nucleotide sequence ID" value="XM_064818602.1"/>
</dbReference>
<protein>
    <submittedName>
        <fullName evidence="2">Uncharacterized protein</fullName>
    </submittedName>
</protein>
<dbReference type="AlphaFoldDB" id="A0AAN6TA69"/>
<sequence>METSAPKRRRTSPRTAIPIQPAEESESTTPQDAPPRLSASPTRPSFASPTRASLGRFNPEVLRRREAQTRRLRSSPPDAPGSAPRAVTPDSTGSLARALRTRLDLRSAARDGGAQRGPEEGSILRSPPRRLGPTHASTTRPTPRPLPPPGPDDDEEILNSIARRGLRRTNLGVLPEVVVPEPELPPTPEHPDPVVSTPPSGIHNTPSRRPRRNKSLAENIKSSSPLKPPPSRPPGLPRKGAPPEFHLPVREDQAAAAPAPTTAELRGLKPPDPDAEKKKRLDSLLAEISQLERDIDIASRESERIHQAHLAKREASPPPNKHEILDFLRRTILPPEEPDHDVQSQSTDLLASALDPIAFLPFSKPKPAAPPVPAPQPPNTEKETPKLTDPISHRPIPMSASEALPYLQVFTPLTFTSHISLISVPSQTHTTTPNSSDTTTHILLQKHSITAMSSSSSSSLRGLFAARIEMTVDPSTLRITDLSVPRLDPSAAGELAPFVEQIVTPPPPPPGGRRDGEKAAVAAANKDDAPRRRRTGPLYHNVTVLAWAMGEWLRVAVQRARVWLVLERELRSAEGDGGGDKMAGLGAMVARLRARGERMGRQGWGGWGRRRRRRRRVDDEGEEGQEGKNGDDEDGAEGGEEEDGAKYEAADLLPYMGRTNMDYDIPVLDGGGGTDEGSTLRVQWRIKFDWTGEARSEIGVLVGLPGKWHQSDERGRLSGIPGLFDELIQGGEDPLNAVRTVACLLAGAQMA</sequence>
<proteinExistence type="predicted"/>
<evidence type="ECO:0000256" key="1">
    <source>
        <dbReference type="SAM" id="MobiDB-lite"/>
    </source>
</evidence>
<keyword evidence="3" id="KW-1185">Reference proteome</keyword>